<protein>
    <recommendedName>
        <fullName evidence="3">Helix-turn-helix domain-containing protein</fullName>
    </recommendedName>
</protein>
<dbReference type="Proteomes" id="UP001217500">
    <property type="component" value="Chromosome"/>
</dbReference>
<name>A0AAE9XQA5_9PROT</name>
<gene>
    <name evidence="1" type="ORF">PH603_01340</name>
</gene>
<organism evidence="1 2">
    <name type="scientific">Gimibacter soli</name>
    <dbReference type="NCBI Taxonomy" id="3024400"/>
    <lineage>
        <taxon>Bacteria</taxon>
        <taxon>Pseudomonadati</taxon>
        <taxon>Pseudomonadota</taxon>
        <taxon>Alphaproteobacteria</taxon>
        <taxon>Kordiimonadales</taxon>
        <taxon>Temperatibacteraceae</taxon>
        <taxon>Gimibacter</taxon>
    </lineage>
</organism>
<sequence length="74" mass="8338">MIDNDNKPALLTKPRLRRDEVPTYLSLVHGIEIAKSTLAKWAVVGGGPHFQKFGRRPLYQPADIDAWVAKRLSI</sequence>
<proteinExistence type="predicted"/>
<evidence type="ECO:0000313" key="1">
    <source>
        <dbReference type="EMBL" id="WCL54401.1"/>
    </source>
</evidence>
<dbReference type="AlphaFoldDB" id="A0AAE9XQA5"/>
<keyword evidence="2" id="KW-1185">Reference proteome</keyword>
<dbReference type="RefSeq" id="WP_289504120.1">
    <property type="nucleotide sequence ID" value="NZ_CP116805.1"/>
</dbReference>
<accession>A0AAE9XQA5</accession>
<reference evidence="1" key="1">
    <citation type="submission" date="2023-01" db="EMBL/GenBank/DDBJ databases">
        <title>The genome sequence of Kordiimonadaceae bacterium 6D33.</title>
        <authorList>
            <person name="Liu Y."/>
        </authorList>
    </citation>
    <scope>NUCLEOTIDE SEQUENCE</scope>
    <source>
        <strain evidence="1">6D33</strain>
    </source>
</reference>
<evidence type="ECO:0008006" key="3">
    <source>
        <dbReference type="Google" id="ProtNLM"/>
    </source>
</evidence>
<dbReference type="EMBL" id="CP116805">
    <property type="protein sequence ID" value="WCL54401.1"/>
    <property type="molecule type" value="Genomic_DNA"/>
</dbReference>
<dbReference type="KEGG" id="gso:PH603_01340"/>
<evidence type="ECO:0000313" key="2">
    <source>
        <dbReference type="Proteomes" id="UP001217500"/>
    </source>
</evidence>